<evidence type="ECO:0000256" key="7">
    <source>
        <dbReference type="ARBA" id="ARBA00023136"/>
    </source>
</evidence>
<feature type="transmembrane region" description="Helical" evidence="9">
    <location>
        <begin position="194"/>
        <end position="212"/>
    </location>
</feature>
<evidence type="ECO:0000256" key="9">
    <source>
        <dbReference type="SAM" id="Phobius"/>
    </source>
</evidence>
<evidence type="ECO:0000256" key="4">
    <source>
        <dbReference type="ARBA" id="ARBA00022679"/>
    </source>
</evidence>
<feature type="transmembrane region" description="Helical" evidence="9">
    <location>
        <begin position="219"/>
        <end position="240"/>
    </location>
</feature>
<feature type="transmembrane region" description="Helical" evidence="9">
    <location>
        <begin position="298"/>
        <end position="316"/>
    </location>
</feature>
<proteinExistence type="predicted"/>
<feature type="transmembrane region" description="Helical" evidence="9">
    <location>
        <begin position="407"/>
        <end position="429"/>
    </location>
</feature>
<keyword evidence="3" id="KW-0328">Glycosyltransferase</keyword>
<dbReference type="PANTHER" id="PTHR33908:SF3">
    <property type="entry name" value="UNDECAPRENYL PHOSPHATE-ALPHA-4-AMINO-4-DEOXY-L-ARABINOSE ARABINOSYL TRANSFERASE"/>
    <property type="match status" value="1"/>
</dbReference>
<feature type="compositionally biased region" description="Gly residues" evidence="8">
    <location>
        <begin position="506"/>
        <end position="535"/>
    </location>
</feature>
<dbReference type="GO" id="GO:0010041">
    <property type="term" value="P:response to iron(III) ion"/>
    <property type="evidence" value="ECO:0007669"/>
    <property type="project" value="TreeGrafter"/>
</dbReference>
<keyword evidence="6 9" id="KW-1133">Transmembrane helix</keyword>
<evidence type="ECO:0000259" key="10">
    <source>
        <dbReference type="Pfam" id="PF13231"/>
    </source>
</evidence>
<evidence type="ECO:0000259" key="11">
    <source>
        <dbReference type="Pfam" id="PF24878"/>
    </source>
</evidence>
<dbReference type="GO" id="GO:0009103">
    <property type="term" value="P:lipopolysaccharide biosynthetic process"/>
    <property type="evidence" value="ECO:0007669"/>
    <property type="project" value="UniProtKB-ARBA"/>
</dbReference>
<dbReference type="InterPro" id="IPR038731">
    <property type="entry name" value="RgtA/B/C-like"/>
</dbReference>
<dbReference type="EMBL" id="MTBP01000005">
    <property type="protein sequence ID" value="POM22605.1"/>
    <property type="molecule type" value="Genomic_DNA"/>
</dbReference>
<evidence type="ECO:0000256" key="5">
    <source>
        <dbReference type="ARBA" id="ARBA00022692"/>
    </source>
</evidence>
<comment type="subcellular location">
    <subcellularLocation>
        <location evidence="1">Cell membrane</location>
        <topology evidence="1">Multi-pass membrane protein</topology>
    </subcellularLocation>
</comment>
<keyword evidence="4" id="KW-0808">Transferase</keyword>
<protein>
    <submittedName>
        <fullName evidence="12">Uncharacterized protein</fullName>
    </submittedName>
</protein>
<evidence type="ECO:0000256" key="3">
    <source>
        <dbReference type="ARBA" id="ARBA00022676"/>
    </source>
</evidence>
<feature type="transmembrane region" description="Helical" evidence="9">
    <location>
        <begin position="91"/>
        <end position="111"/>
    </location>
</feature>
<sequence>MTAAARDGDPVWARPALGVLLAATAALYLWGLGASGWANAFYAAAAQAGSESWSAFFFGASDAAGAITVDKTPGALWPMALSARLFGVNSWSLLVPQALMGVGTVALLHAAVRRSLGRTPGSVVPALLAGAALAVTPVAALMFRFDNPDALLVLLLTAAAYALLRAREDARARWVVVCGALVGAGFLAKMLQAFLVVPVFAAVYLAVAPGGLRGRVVRLLAGGAALVAAAGWWVAAVALVPAGSRPYIGGSQHDSVLELALGYNGLGRLNGAETGGLGNLDGDAGWARMFGPVIGGQVAWLLPAALLLLAAGLWAVRRAPRTDALRAAFLVWGGWLLVTGAVFSFMRGIFHEYYTVALAPPIAALTGLGAAVLWERRRSPAAAGVLAVAVAGTAVWSFVLLGRSPGWLPWLRPLVLAAGLCAAAALAALHLLPRRAVAAASFAAVAACLAGPSAYAVETAGTPHTGSIVTAGPAVARDGPGRRSGRPPGGMRGAPPGLPRNRPGTGFPGAPGSGRGPADGVAGGQRGGAAGGPGDGMGGGMGGLLGAATPDAQVTALLRADASSYTWAAAAVGSNSAAGLQLASGRPVMAVGGFNGTDPAPTLAEFQRLVAQRKVRYFVGGAMPGARGGSGGSDAAERIARWVAASFPSRTVAGTTLYDLTAGRV</sequence>
<comment type="caution">
    <text evidence="12">The sequence shown here is derived from an EMBL/GenBank/DDBJ whole genome shotgun (WGS) entry which is preliminary data.</text>
</comment>
<dbReference type="GO" id="GO:0005886">
    <property type="term" value="C:plasma membrane"/>
    <property type="evidence" value="ECO:0007669"/>
    <property type="project" value="UniProtKB-SubCell"/>
</dbReference>
<dbReference type="AlphaFoldDB" id="A0A2P4UC30"/>
<feature type="region of interest" description="Disordered" evidence="8">
    <location>
        <begin position="468"/>
        <end position="535"/>
    </location>
</feature>
<evidence type="ECO:0000313" key="12">
    <source>
        <dbReference type="EMBL" id="POM22605.1"/>
    </source>
</evidence>
<reference evidence="12 13" key="1">
    <citation type="journal article" date="2017" name="Chemistry">
        <title>Isolation, Biosynthesis and Chemical Modifications of Rubterolones A-F: Rare Tropolone Alkaloids from Actinomadura sp. 5-2.</title>
        <authorList>
            <person name="Guo H."/>
            <person name="Benndorf R."/>
            <person name="Leichnitz D."/>
            <person name="Klassen J.L."/>
            <person name="Vollmers J."/>
            <person name="Gorls H."/>
            <person name="Steinacker M."/>
            <person name="Weigel C."/>
            <person name="Dahse H.M."/>
            <person name="Kaster A.K."/>
            <person name="de Beer Z.W."/>
            <person name="Poulsen M."/>
            <person name="Beemelmanns C."/>
        </authorList>
    </citation>
    <scope>NUCLEOTIDE SEQUENCE [LARGE SCALE GENOMIC DNA]</scope>
    <source>
        <strain evidence="12 13">5-2</strain>
    </source>
</reference>
<dbReference type="Proteomes" id="UP000242367">
    <property type="component" value="Unassembled WGS sequence"/>
</dbReference>
<dbReference type="InterPro" id="IPR056785">
    <property type="entry name" value="YkcA/B-like_C"/>
</dbReference>
<feature type="transmembrane region" description="Helical" evidence="9">
    <location>
        <begin position="353"/>
        <end position="374"/>
    </location>
</feature>
<feature type="transmembrane region" description="Helical" evidence="9">
    <location>
        <begin position="381"/>
        <end position="401"/>
    </location>
</feature>
<keyword evidence="7 9" id="KW-0472">Membrane</keyword>
<dbReference type="PANTHER" id="PTHR33908">
    <property type="entry name" value="MANNOSYLTRANSFERASE YKCB-RELATED"/>
    <property type="match status" value="1"/>
</dbReference>
<gene>
    <name evidence="12" type="ORF">BTM25_55550</name>
</gene>
<feature type="transmembrane region" description="Helical" evidence="9">
    <location>
        <begin position="123"/>
        <end position="143"/>
    </location>
</feature>
<feature type="domain" description="Glycosyltransferase RgtA/B/C/D-like" evidence="10">
    <location>
        <begin position="70"/>
        <end position="230"/>
    </location>
</feature>
<feature type="transmembrane region" description="Helical" evidence="9">
    <location>
        <begin position="328"/>
        <end position="347"/>
    </location>
</feature>
<evidence type="ECO:0000256" key="2">
    <source>
        <dbReference type="ARBA" id="ARBA00022475"/>
    </source>
</evidence>
<dbReference type="GO" id="GO:0016763">
    <property type="term" value="F:pentosyltransferase activity"/>
    <property type="evidence" value="ECO:0007669"/>
    <property type="project" value="TreeGrafter"/>
</dbReference>
<accession>A0A2P4UC30</accession>
<keyword evidence="13" id="KW-1185">Reference proteome</keyword>
<evidence type="ECO:0000256" key="8">
    <source>
        <dbReference type="SAM" id="MobiDB-lite"/>
    </source>
</evidence>
<dbReference type="Pfam" id="PF13231">
    <property type="entry name" value="PMT_2"/>
    <property type="match status" value="1"/>
</dbReference>
<keyword evidence="2" id="KW-1003">Cell membrane</keyword>
<keyword evidence="5 9" id="KW-0812">Transmembrane</keyword>
<dbReference type="Pfam" id="PF24878">
    <property type="entry name" value="YkcB_C"/>
    <property type="match status" value="1"/>
</dbReference>
<evidence type="ECO:0000313" key="13">
    <source>
        <dbReference type="Proteomes" id="UP000242367"/>
    </source>
</evidence>
<evidence type="ECO:0000256" key="6">
    <source>
        <dbReference type="ARBA" id="ARBA00022989"/>
    </source>
</evidence>
<name>A0A2P4UC30_9ACTN</name>
<dbReference type="RefSeq" id="WP_103566459.1">
    <property type="nucleotide sequence ID" value="NZ_MTBP01000005.1"/>
</dbReference>
<feature type="transmembrane region" description="Helical" evidence="9">
    <location>
        <begin position="12"/>
        <end position="31"/>
    </location>
</feature>
<feature type="domain" description="Putative mannosyltransferase YkcA/B-like C-terminal" evidence="11">
    <location>
        <begin position="555"/>
        <end position="645"/>
    </location>
</feature>
<evidence type="ECO:0000256" key="1">
    <source>
        <dbReference type="ARBA" id="ARBA00004651"/>
    </source>
</evidence>
<dbReference type="InterPro" id="IPR050297">
    <property type="entry name" value="LipidA_mod_glycosyltrf_83"/>
</dbReference>
<organism evidence="12 13">
    <name type="scientific">Actinomadura rubteroloni</name>
    <dbReference type="NCBI Taxonomy" id="1926885"/>
    <lineage>
        <taxon>Bacteria</taxon>
        <taxon>Bacillati</taxon>
        <taxon>Actinomycetota</taxon>
        <taxon>Actinomycetes</taxon>
        <taxon>Streptosporangiales</taxon>
        <taxon>Thermomonosporaceae</taxon>
        <taxon>Actinomadura</taxon>
    </lineage>
</organism>